<sequence length="101" mass="12047">MKLSSKLKKNKKYGYKPRYSEGEHGRDGLMNNPYKFEHKFDKFRTTVDRQGGVKNRFRNAVNDLKREGDRNLRLRFLVIFAILLLIVLYILDFDLSIFFPS</sequence>
<feature type="compositionally biased region" description="Basic residues" evidence="1">
    <location>
        <begin position="1"/>
        <end position="15"/>
    </location>
</feature>
<keyword evidence="2" id="KW-0812">Transmembrane</keyword>
<name>A0A1I6FNB8_9FLAO</name>
<dbReference type="OrthoDB" id="1139505at2"/>
<keyword evidence="2" id="KW-0472">Membrane</keyword>
<evidence type="ECO:0000256" key="2">
    <source>
        <dbReference type="SAM" id="Phobius"/>
    </source>
</evidence>
<reference evidence="3 4" key="1">
    <citation type="submission" date="2016-10" db="EMBL/GenBank/DDBJ databases">
        <authorList>
            <person name="de Groot N.N."/>
        </authorList>
    </citation>
    <scope>NUCLEOTIDE SEQUENCE [LARGE SCALE GENOMIC DNA]</scope>
    <source>
        <strain evidence="3 4">DSM 21019</strain>
    </source>
</reference>
<dbReference type="STRING" id="400055.SAMN04490243_0223"/>
<dbReference type="RefSeq" id="WP_092980000.1">
    <property type="nucleotide sequence ID" value="NZ_FOYQ01000001.1"/>
</dbReference>
<feature type="transmembrane region" description="Helical" evidence="2">
    <location>
        <begin position="74"/>
        <end position="91"/>
    </location>
</feature>
<feature type="region of interest" description="Disordered" evidence="1">
    <location>
        <begin position="1"/>
        <end position="27"/>
    </location>
</feature>
<evidence type="ECO:0000313" key="4">
    <source>
        <dbReference type="Proteomes" id="UP000199534"/>
    </source>
</evidence>
<evidence type="ECO:0000256" key="1">
    <source>
        <dbReference type="SAM" id="MobiDB-lite"/>
    </source>
</evidence>
<dbReference type="Proteomes" id="UP000199534">
    <property type="component" value="Unassembled WGS sequence"/>
</dbReference>
<dbReference type="AlphaFoldDB" id="A0A1I6FNB8"/>
<accession>A0A1I6FNB8</accession>
<evidence type="ECO:0008006" key="5">
    <source>
        <dbReference type="Google" id="ProtNLM"/>
    </source>
</evidence>
<organism evidence="3 4">
    <name type="scientific">Robiginitalea myxolifaciens</name>
    <dbReference type="NCBI Taxonomy" id="400055"/>
    <lineage>
        <taxon>Bacteria</taxon>
        <taxon>Pseudomonadati</taxon>
        <taxon>Bacteroidota</taxon>
        <taxon>Flavobacteriia</taxon>
        <taxon>Flavobacteriales</taxon>
        <taxon>Flavobacteriaceae</taxon>
        <taxon>Robiginitalea</taxon>
    </lineage>
</organism>
<keyword evidence="4" id="KW-1185">Reference proteome</keyword>
<proteinExistence type="predicted"/>
<keyword evidence="2" id="KW-1133">Transmembrane helix</keyword>
<feature type="compositionally biased region" description="Basic and acidic residues" evidence="1">
    <location>
        <begin position="18"/>
        <end position="27"/>
    </location>
</feature>
<evidence type="ECO:0000313" key="3">
    <source>
        <dbReference type="EMBL" id="SFR31430.1"/>
    </source>
</evidence>
<gene>
    <name evidence="3" type="ORF">SAMN04490243_0223</name>
</gene>
<dbReference type="EMBL" id="FOYQ01000001">
    <property type="protein sequence ID" value="SFR31430.1"/>
    <property type="molecule type" value="Genomic_DNA"/>
</dbReference>
<protein>
    <recommendedName>
        <fullName evidence="5">Riboflavin synthase subunit beta</fullName>
    </recommendedName>
</protein>